<dbReference type="Proteomes" id="UP001498501">
    <property type="component" value="Unassembled WGS sequence"/>
</dbReference>
<sequence>MSILNDTEEQFECNTKNKTILSLYLSFIHLHLDSLKVAEKFQNIDIQYNFLEAKSIIFKELIDNYSYNYIALIMVNREDSTFLNIEEFCLENLKSLYEVIKLVEQSSYKEMNQICRKVRKNILCFESTLLSEIIKQSYDLKKGNLFKLLILEFIIQAVYLCDFLFMQKKNHELKILNKISMDVFEVLEFFLKNFDYKINYISSKYTDLTKKCINQRKKSIIDERKMKSLNIIKYGKIGNNCSKIHQVSDEINEMYKDNKKYPEVVKLFKKNLCDRKIITSKDYLDEIIIKTIDQTKNLYCNNNKENITPFELRKVLEHWIATEFKGFCEKKGIKFHNMILVFIKQCNSKL</sequence>
<dbReference type="RefSeq" id="WP_340498175.1">
    <property type="nucleotide sequence ID" value="NZ_JBBMLE010000029.1"/>
</dbReference>
<name>A0ABU8ZIP8_ACIJU</name>
<accession>A0ABU8ZIP8</accession>
<keyword evidence="2" id="KW-1185">Reference proteome</keyword>
<dbReference type="EMBL" id="JBBMLE010000029">
    <property type="protein sequence ID" value="MEK0252674.1"/>
    <property type="molecule type" value="Genomic_DNA"/>
</dbReference>
<organism evidence="1 2">
    <name type="scientific">Acinetobacter junii</name>
    <dbReference type="NCBI Taxonomy" id="40215"/>
    <lineage>
        <taxon>Bacteria</taxon>
        <taxon>Pseudomonadati</taxon>
        <taxon>Pseudomonadota</taxon>
        <taxon>Gammaproteobacteria</taxon>
        <taxon>Moraxellales</taxon>
        <taxon>Moraxellaceae</taxon>
        <taxon>Acinetobacter</taxon>
    </lineage>
</organism>
<gene>
    <name evidence="1" type="ORF">WM018_09170</name>
</gene>
<evidence type="ECO:0000313" key="2">
    <source>
        <dbReference type="Proteomes" id="UP001498501"/>
    </source>
</evidence>
<comment type="caution">
    <text evidence="1">The sequence shown here is derived from an EMBL/GenBank/DDBJ whole genome shotgun (WGS) entry which is preliminary data.</text>
</comment>
<protein>
    <submittedName>
        <fullName evidence="1">Uncharacterized protein</fullName>
    </submittedName>
</protein>
<reference evidence="1 2" key="1">
    <citation type="submission" date="2024-03" db="EMBL/GenBank/DDBJ databases">
        <title>Cross-transmission of Acinetobacter junii carrying blaOXA-58 in a neonatal intensive care unit.</title>
        <authorList>
            <person name="Bour M."/>
            <person name="Potron A."/>
            <person name="Lecointe D."/>
        </authorList>
    </citation>
    <scope>NUCLEOTIDE SEQUENCE [LARGE SCALE GENOMIC DNA]</scope>
    <source>
        <strain evidence="1 2">21A3096 case 1</strain>
    </source>
</reference>
<evidence type="ECO:0000313" key="1">
    <source>
        <dbReference type="EMBL" id="MEK0252674.1"/>
    </source>
</evidence>
<proteinExistence type="predicted"/>